<dbReference type="RefSeq" id="WP_153330958.1">
    <property type="nucleotide sequence ID" value="NZ_WIWI01000145.1"/>
</dbReference>
<sequence length="82" mass="8456">MAAAKSKSAPDLIRQRAAGMGADMLNVLEAMARAGDVQAAKAILNKSTPDLKPVAAMVTFPLPKGQDLTAASWAILRAVSGH</sequence>
<proteinExistence type="predicted"/>
<gene>
    <name evidence="1" type="ORF">GHO39_27115</name>
</gene>
<evidence type="ECO:0000313" key="2">
    <source>
        <dbReference type="Proteomes" id="UP000489190"/>
    </source>
</evidence>
<dbReference type="EMBL" id="WIWI01000145">
    <property type="protein sequence ID" value="MQT92758.1"/>
    <property type="molecule type" value="Genomic_DNA"/>
</dbReference>
<protein>
    <submittedName>
        <fullName evidence="1">Uncharacterized protein</fullName>
    </submittedName>
</protein>
<accession>A0A7X1XJQ4</accession>
<organism evidence="1 2">
    <name type="scientific">Pseudomonas helleri</name>
    <dbReference type="NCBI Taxonomy" id="1608996"/>
    <lineage>
        <taxon>Bacteria</taxon>
        <taxon>Pseudomonadati</taxon>
        <taxon>Pseudomonadota</taxon>
        <taxon>Gammaproteobacteria</taxon>
        <taxon>Pseudomonadales</taxon>
        <taxon>Pseudomonadaceae</taxon>
        <taxon>Pseudomonas</taxon>
    </lineage>
</organism>
<dbReference type="AlphaFoldDB" id="A0A7X1XJQ4"/>
<evidence type="ECO:0000313" key="1">
    <source>
        <dbReference type="EMBL" id="MQT92758.1"/>
    </source>
</evidence>
<name>A0A7X1XJQ4_9PSED</name>
<dbReference type="Proteomes" id="UP000489190">
    <property type="component" value="Unassembled WGS sequence"/>
</dbReference>
<comment type="caution">
    <text evidence="1">The sequence shown here is derived from an EMBL/GenBank/DDBJ whole genome shotgun (WGS) entry which is preliminary data.</text>
</comment>
<reference evidence="1 2" key="1">
    <citation type="submission" date="2019-10" db="EMBL/GenBank/DDBJ databases">
        <title>Evaluation of single-gene subtyping targets for Pseudomonas.</title>
        <authorList>
            <person name="Reichler S.J."/>
            <person name="Orsi R.H."/>
            <person name="Wiedmann M."/>
            <person name="Martin N.H."/>
            <person name="Murphy S.I."/>
        </authorList>
    </citation>
    <scope>NUCLEOTIDE SEQUENCE [LARGE SCALE GENOMIC DNA]</scope>
    <source>
        <strain evidence="1 2">FSL R10-3254</strain>
    </source>
</reference>